<organism evidence="2 3">
    <name type="scientific">Lysinibacillus fusiformis</name>
    <dbReference type="NCBI Taxonomy" id="28031"/>
    <lineage>
        <taxon>Bacteria</taxon>
        <taxon>Bacillati</taxon>
        <taxon>Bacillota</taxon>
        <taxon>Bacilli</taxon>
        <taxon>Bacillales</taxon>
        <taxon>Bacillaceae</taxon>
        <taxon>Lysinibacillus</taxon>
    </lineage>
</organism>
<gene>
    <name evidence="2" type="ORF">SAMN02787113_03384</name>
</gene>
<evidence type="ECO:0000259" key="1">
    <source>
        <dbReference type="Pfam" id="PF07833"/>
    </source>
</evidence>
<protein>
    <submittedName>
        <fullName evidence="2">Copper amine oxidase N-terminal domain-containing protein</fullName>
    </submittedName>
</protein>
<sequence>MKNILAGIILIVGWGMIANTPVFAAPLAKPAVENRPIEVVVNGEFIKLDIHPLMDRHHLFVPIRALASLGLSYSFNAKTKMTTVQNKNGDYLKITANSHSASNNGQDVQMEVPAQNREGRILVPLRFVSESLGYDIYFEPIRQFVFINAKDYSFDSSIWEQEDLQAVRKAAIALPI</sequence>
<evidence type="ECO:0000313" key="3">
    <source>
        <dbReference type="Proteomes" id="UP000199410"/>
    </source>
</evidence>
<proteinExistence type="predicted"/>
<dbReference type="AlphaFoldDB" id="A0A1H9MQ75"/>
<dbReference type="InterPro" id="IPR036582">
    <property type="entry name" value="Mao_N_sf"/>
</dbReference>
<dbReference type="Pfam" id="PF07833">
    <property type="entry name" value="Cu_amine_oxidN1"/>
    <property type="match status" value="1"/>
</dbReference>
<accession>A0A1H9MQ75</accession>
<dbReference type="Gene3D" id="3.30.457.10">
    <property type="entry name" value="Copper amine oxidase-like, N-terminal domain"/>
    <property type="match status" value="1"/>
</dbReference>
<dbReference type="Proteomes" id="UP000199410">
    <property type="component" value="Unassembled WGS sequence"/>
</dbReference>
<comment type="caution">
    <text evidence="2">The sequence shown here is derived from an EMBL/GenBank/DDBJ whole genome shotgun (WGS) entry which is preliminary data.</text>
</comment>
<reference evidence="2 3" key="1">
    <citation type="submission" date="2016-10" db="EMBL/GenBank/DDBJ databases">
        <authorList>
            <person name="Varghese N."/>
            <person name="Submissions S."/>
        </authorList>
    </citation>
    <scope>NUCLEOTIDE SEQUENCE [LARGE SCALE GENOMIC DNA]</scope>
    <source>
        <strain evidence="2 3">TC-13</strain>
    </source>
</reference>
<feature type="domain" description="Copper amine oxidase-like N-terminal" evidence="1">
    <location>
        <begin position="40"/>
        <end position="146"/>
    </location>
</feature>
<name>A0A1H9MQ75_9BACI</name>
<dbReference type="InterPro" id="IPR012854">
    <property type="entry name" value="Cu_amine_oxidase-like_N"/>
</dbReference>
<dbReference type="SUPFAM" id="SSF55383">
    <property type="entry name" value="Copper amine oxidase, domain N"/>
    <property type="match status" value="1"/>
</dbReference>
<dbReference type="RefSeq" id="WP_258954969.1">
    <property type="nucleotide sequence ID" value="NZ_FMVP01000012.1"/>
</dbReference>
<dbReference type="EMBL" id="FOEL01000012">
    <property type="protein sequence ID" value="SER25659.1"/>
    <property type="molecule type" value="Genomic_DNA"/>
</dbReference>
<evidence type="ECO:0000313" key="2">
    <source>
        <dbReference type="EMBL" id="SER25659.1"/>
    </source>
</evidence>